<dbReference type="OrthoDB" id="10256055at2759"/>
<evidence type="ECO:0000313" key="6">
    <source>
        <dbReference type="Proteomes" id="UP000779574"/>
    </source>
</evidence>
<feature type="region of interest" description="Disordered" evidence="3">
    <location>
        <begin position="74"/>
        <end position="119"/>
    </location>
</feature>
<organism evidence="5 6">
    <name type="scientific">Aureobasidium melanogenum</name>
    <name type="common">Aureobasidium pullulans var. melanogenum</name>
    <dbReference type="NCBI Taxonomy" id="46634"/>
    <lineage>
        <taxon>Eukaryota</taxon>
        <taxon>Fungi</taxon>
        <taxon>Dikarya</taxon>
        <taxon>Ascomycota</taxon>
        <taxon>Pezizomycotina</taxon>
        <taxon>Dothideomycetes</taxon>
        <taxon>Dothideomycetidae</taxon>
        <taxon>Dothideales</taxon>
        <taxon>Saccotheciaceae</taxon>
        <taxon>Aureobasidium</taxon>
    </lineage>
</organism>
<evidence type="ECO:0000256" key="2">
    <source>
        <dbReference type="ARBA" id="ARBA00023242"/>
    </source>
</evidence>
<dbReference type="CDD" id="cd00067">
    <property type="entry name" value="GAL4"/>
    <property type="match status" value="1"/>
</dbReference>
<name>A0A9P8ELI1_AURME</name>
<dbReference type="PANTHER" id="PTHR37534">
    <property type="entry name" value="TRANSCRIPTIONAL ACTIVATOR PROTEIN UGA3"/>
    <property type="match status" value="1"/>
</dbReference>
<dbReference type="AlphaFoldDB" id="A0A9P8ELI1"/>
<evidence type="ECO:0000256" key="1">
    <source>
        <dbReference type="ARBA" id="ARBA00004123"/>
    </source>
</evidence>
<dbReference type="Gene3D" id="4.10.240.10">
    <property type="entry name" value="Zn(2)-C6 fungal-type DNA-binding domain"/>
    <property type="match status" value="1"/>
</dbReference>
<comment type="caution">
    <text evidence="5">The sequence shown here is derived from an EMBL/GenBank/DDBJ whole genome shotgun (WGS) entry which is preliminary data.</text>
</comment>
<feature type="compositionally biased region" description="Basic and acidic residues" evidence="3">
    <location>
        <begin position="74"/>
        <end position="86"/>
    </location>
</feature>
<gene>
    <name evidence="5" type="ORF">KCU76_g7068</name>
</gene>
<dbReference type="InterPro" id="IPR001138">
    <property type="entry name" value="Zn2Cys6_DnaBD"/>
</dbReference>
<dbReference type="Proteomes" id="UP000779574">
    <property type="component" value="Unassembled WGS sequence"/>
</dbReference>
<dbReference type="PROSITE" id="PS50048">
    <property type="entry name" value="ZN2_CY6_FUNGAL_2"/>
    <property type="match status" value="1"/>
</dbReference>
<reference evidence="5" key="2">
    <citation type="submission" date="2021-08" db="EMBL/GenBank/DDBJ databases">
        <authorList>
            <person name="Gostincar C."/>
            <person name="Sun X."/>
            <person name="Song Z."/>
            <person name="Gunde-Cimerman N."/>
        </authorList>
    </citation>
    <scope>NUCLEOTIDE SEQUENCE</scope>
    <source>
        <strain evidence="5">EXF-9911</strain>
    </source>
</reference>
<feature type="domain" description="Zn(2)-C6 fungal-type" evidence="4">
    <location>
        <begin position="29"/>
        <end position="59"/>
    </location>
</feature>
<keyword evidence="2" id="KW-0539">Nucleus</keyword>
<dbReference type="PANTHER" id="PTHR37534:SF11">
    <property type="entry name" value="ZN(II)2CYS6 TRANSCRIPTION FACTOR (EUROFUNG)"/>
    <property type="match status" value="1"/>
</dbReference>
<dbReference type="GO" id="GO:0000976">
    <property type="term" value="F:transcription cis-regulatory region binding"/>
    <property type="evidence" value="ECO:0007669"/>
    <property type="project" value="TreeGrafter"/>
</dbReference>
<comment type="subcellular location">
    <subcellularLocation>
        <location evidence="1">Nucleus</location>
    </subcellularLocation>
</comment>
<dbReference type="EMBL" id="JAHFXF010000248">
    <property type="protein sequence ID" value="KAG9691950.1"/>
    <property type="molecule type" value="Genomic_DNA"/>
</dbReference>
<evidence type="ECO:0000256" key="3">
    <source>
        <dbReference type="SAM" id="MobiDB-lite"/>
    </source>
</evidence>
<proteinExistence type="predicted"/>
<feature type="compositionally biased region" description="Polar residues" evidence="3">
    <location>
        <begin position="87"/>
        <end position="112"/>
    </location>
</feature>
<dbReference type="GO" id="GO:0045944">
    <property type="term" value="P:positive regulation of transcription by RNA polymerase II"/>
    <property type="evidence" value="ECO:0007669"/>
    <property type="project" value="TreeGrafter"/>
</dbReference>
<feature type="non-terminal residue" evidence="5">
    <location>
        <position position="1"/>
    </location>
</feature>
<evidence type="ECO:0000313" key="5">
    <source>
        <dbReference type="EMBL" id="KAG9691950.1"/>
    </source>
</evidence>
<dbReference type="InterPro" id="IPR036864">
    <property type="entry name" value="Zn2-C6_fun-type_DNA-bd_sf"/>
</dbReference>
<dbReference type="PROSITE" id="PS00463">
    <property type="entry name" value="ZN2_CY6_FUNGAL_1"/>
    <property type="match status" value="1"/>
</dbReference>
<dbReference type="GO" id="GO:0005634">
    <property type="term" value="C:nucleus"/>
    <property type="evidence" value="ECO:0007669"/>
    <property type="project" value="UniProtKB-SubCell"/>
</dbReference>
<dbReference type="Pfam" id="PF00172">
    <property type="entry name" value="Zn_clus"/>
    <property type="match status" value="1"/>
</dbReference>
<dbReference type="SMART" id="SM00066">
    <property type="entry name" value="GAL4"/>
    <property type="match status" value="1"/>
</dbReference>
<sequence length="543" mass="61380">MLISSNRSPHNRVLPSLSLMKRGVRSTTGCLQCRTRRVKCDETHPVCLKCAKRKSDCTYKSKYQWCEVVTSGRQDKPEQQLREQQQEHPSTGSTTETTLDGDWSQQASQEAPGSSAPVHSDEHIEVYGAALDTMLDSWNAETSCDWDLPDPMSVWQMSLDSFTMEVSSSRETDLIDFYLDKVAPLFCCYAASDKNPFYHLIARAWNSEHRLTKYAAVIKASQSLAAVFMSARESSLQPVAKDLQKQAQSQIDYLSATQGYDAMTFLALHLLGASAMYSQDVAYWQVVAAKLQNILSLDALGSDNQTTNIRLHERERQFFWGLHMYNHLHTTFVENHLALPSVQIPERYLEDMTGMRRYPHPYTGISSHITFALLKVGKLIKRQRQIATSRSFATKQQIEDIKVLIAEADDLEAMIISRKVPGPHEIEDPHDEATPVEHLVKMAECHRNAALLQLYRVFPDVLRRRLGLDGPEISKEGFTVRFALRILDTLMSIPSRSGTTPFQTVLLLAMSSELRFDGDVSNIDQVSHNIKIANAHMGTVRRS</sequence>
<evidence type="ECO:0000259" key="4">
    <source>
        <dbReference type="PROSITE" id="PS50048"/>
    </source>
</evidence>
<dbReference type="GO" id="GO:0008270">
    <property type="term" value="F:zinc ion binding"/>
    <property type="evidence" value="ECO:0007669"/>
    <property type="project" value="InterPro"/>
</dbReference>
<dbReference type="CDD" id="cd12148">
    <property type="entry name" value="fungal_TF_MHR"/>
    <property type="match status" value="1"/>
</dbReference>
<dbReference type="SUPFAM" id="SSF57701">
    <property type="entry name" value="Zn2/Cys6 DNA-binding domain"/>
    <property type="match status" value="1"/>
</dbReference>
<dbReference type="InterPro" id="IPR021858">
    <property type="entry name" value="Fun_TF"/>
</dbReference>
<dbReference type="Pfam" id="PF11951">
    <property type="entry name" value="Fungal_trans_2"/>
    <property type="match status" value="1"/>
</dbReference>
<accession>A0A9P8ELI1</accession>
<dbReference type="GO" id="GO:0000981">
    <property type="term" value="F:DNA-binding transcription factor activity, RNA polymerase II-specific"/>
    <property type="evidence" value="ECO:0007669"/>
    <property type="project" value="InterPro"/>
</dbReference>
<protein>
    <recommendedName>
        <fullName evidence="4">Zn(2)-C6 fungal-type domain-containing protein</fullName>
    </recommendedName>
</protein>
<reference evidence="5" key="1">
    <citation type="journal article" date="2021" name="J Fungi (Basel)">
        <title>Virulence traits and population genomics of the black yeast Aureobasidium melanogenum.</title>
        <authorList>
            <person name="Cernosa A."/>
            <person name="Sun X."/>
            <person name="Gostincar C."/>
            <person name="Fang C."/>
            <person name="Gunde-Cimerman N."/>
            <person name="Song Z."/>
        </authorList>
    </citation>
    <scope>NUCLEOTIDE SEQUENCE</scope>
    <source>
        <strain evidence="5">EXF-9911</strain>
    </source>
</reference>